<proteinExistence type="predicted"/>
<accession>A0ABR5F1H6</accession>
<reference evidence="1 2" key="1">
    <citation type="submission" date="2014-12" db="EMBL/GenBank/DDBJ databases">
        <title>Frankia sp. BMG5.1 draft genome.</title>
        <authorList>
            <person name="Gtari M."/>
            <person name="Ghodhbane-Gtari F."/>
            <person name="Nouioui I."/>
            <person name="Ktari A."/>
            <person name="Hezbri K."/>
            <person name="Mimouni W."/>
            <person name="Sbissi I."/>
            <person name="Ayari A."/>
            <person name="Yamanaka T."/>
            <person name="Normand P."/>
            <person name="Tisa L.S."/>
            <person name="Boudabous A."/>
        </authorList>
    </citation>
    <scope>NUCLEOTIDE SEQUENCE [LARGE SCALE GENOMIC DNA]</scope>
    <source>
        <strain evidence="1 2">BMG5.1</strain>
    </source>
</reference>
<name>A0ABR5F1H6_9ACTN</name>
<comment type="caution">
    <text evidence="1">The sequence shown here is derived from an EMBL/GenBank/DDBJ whole genome shotgun (WGS) entry which is preliminary data.</text>
</comment>
<organism evidence="1 2">
    <name type="scientific">Protofrankia coriariae</name>
    <dbReference type="NCBI Taxonomy" id="1562887"/>
    <lineage>
        <taxon>Bacteria</taxon>
        <taxon>Bacillati</taxon>
        <taxon>Actinomycetota</taxon>
        <taxon>Actinomycetes</taxon>
        <taxon>Frankiales</taxon>
        <taxon>Frankiaceae</taxon>
        <taxon>Protofrankia</taxon>
    </lineage>
</organism>
<evidence type="ECO:0000313" key="2">
    <source>
        <dbReference type="Proteomes" id="UP000035425"/>
    </source>
</evidence>
<gene>
    <name evidence="1" type="ORF">FrCorBMG51_17290</name>
</gene>
<evidence type="ECO:0000313" key="1">
    <source>
        <dbReference type="EMBL" id="KLL10528.1"/>
    </source>
</evidence>
<protein>
    <submittedName>
        <fullName evidence="1">Uncharacterized protein</fullName>
    </submittedName>
</protein>
<dbReference type="Proteomes" id="UP000035425">
    <property type="component" value="Unassembled WGS sequence"/>
</dbReference>
<dbReference type="EMBL" id="JWIO01000030">
    <property type="protein sequence ID" value="KLL10528.1"/>
    <property type="molecule type" value="Genomic_DNA"/>
</dbReference>
<dbReference type="RefSeq" id="WP_047224094.1">
    <property type="nucleotide sequence ID" value="NZ_JWIO01000030.1"/>
</dbReference>
<sequence length="75" mass="7796">MAADLHAGDPRIVEIGALLRADHPALGPVWNCRGVGAFGHPTIDLAGEPATAHLLHPTGQTEIAVLVATFPRRGT</sequence>
<keyword evidence="2" id="KW-1185">Reference proteome</keyword>